<keyword evidence="1" id="KW-0694">RNA-binding</keyword>
<sequence>MEEIEIHTAEINMDQLLKWAGIIDNGAHIKPFIENRLITLNGTIITERRKKVRPGDIIAIKDIGSWRIVTGEV</sequence>
<dbReference type="Proteomes" id="UP000320776">
    <property type="component" value="Chromosome"/>
</dbReference>
<proteinExistence type="predicted"/>
<dbReference type="KEGG" id="sted:SPTER_45710"/>
<protein>
    <submittedName>
        <fullName evidence="2">S4 domain protein YaaA</fullName>
    </submittedName>
</protein>
<dbReference type="Pfam" id="PF13275">
    <property type="entry name" value="S4_2"/>
    <property type="match status" value="1"/>
</dbReference>
<keyword evidence="3" id="KW-1185">Reference proteome</keyword>
<accession>A0A517E0G6</accession>
<dbReference type="PROSITE" id="PS50889">
    <property type="entry name" value="S4"/>
    <property type="match status" value="1"/>
</dbReference>
<evidence type="ECO:0000313" key="2">
    <source>
        <dbReference type="EMBL" id="QDR83099.1"/>
    </source>
</evidence>
<dbReference type="InterPro" id="IPR036986">
    <property type="entry name" value="S4_RNA-bd_sf"/>
</dbReference>
<gene>
    <name evidence="2" type="ORF">SPTER_45710</name>
</gene>
<dbReference type="SUPFAM" id="SSF55174">
    <property type="entry name" value="Alpha-L RNA-binding motif"/>
    <property type="match status" value="1"/>
</dbReference>
<name>A0A517E0G6_9FIRM</name>
<dbReference type="Gene3D" id="3.10.290.10">
    <property type="entry name" value="RNA-binding S4 domain"/>
    <property type="match status" value="1"/>
</dbReference>
<evidence type="ECO:0000256" key="1">
    <source>
        <dbReference type="PROSITE-ProRule" id="PRU00182"/>
    </source>
</evidence>
<dbReference type="GO" id="GO:0003723">
    <property type="term" value="F:RNA binding"/>
    <property type="evidence" value="ECO:0007669"/>
    <property type="project" value="UniProtKB-KW"/>
</dbReference>
<organism evidence="2 3">
    <name type="scientific">Sporomusa termitida</name>
    <dbReference type="NCBI Taxonomy" id="2377"/>
    <lineage>
        <taxon>Bacteria</taxon>
        <taxon>Bacillati</taxon>
        <taxon>Bacillota</taxon>
        <taxon>Negativicutes</taxon>
        <taxon>Selenomonadales</taxon>
        <taxon>Sporomusaceae</taxon>
        <taxon>Sporomusa</taxon>
    </lineage>
</organism>
<dbReference type="EMBL" id="CP036259">
    <property type="protein sequence ID" value="QDR83099.1"/>
    <property type="molecule type" value="Genomic_DNA"/>
</dbReference>
<dbReference type="AlphaFoldDB" id="A0A517E0G6"/>
<evidence type="ECO:0000313" key="3">
    <source>
        <dbReference type="Proteomes" id="UP000320776"/>
    </source>
</evidence>
<dbReference type="CDD" id="cd00165">
    <property type="entry name" value="S4"/>
    <property type="match status" value="1"/>
</dbReference>
<reference evidence="2 3" key="1">
    <citation type="submission" date="2019-02" db="EMBL/GenBank/DDBJ databases">
        <title>Closed genome of Sporomusa termitida DSM 4440.</title>
        <authorList>
            <person name="Poehlein A."/>
            <person name="Daniel R."/>
        </authorList>
    </citation>
    <scope>NUCLEOTIDE SEQUENCE [LARGE SCALE GENOMIC DNA]</scope>
    <source>
        <strain evidence="2 3">DSM 4440</strain>
    </source>
</reference>
<dbReference type="OrthoDB" id="9811532at2"/>
<dbReference type="RefSeq" id="WP_144352412.1">
    <property type="nucleotide sequence ID" value="NZ_CP036259.1"/>
</dbReference>